<dbReference type="Gene3D" id="3.10.180.10">
    <property type="entry name" value="2,3-Dihydroxybiphenyl 1,2-Dioxygenase, domain 1"/>
    <property type="match status" value="1"/>
</dbReference>
<sequence length="139" mass="15967">MYFDMFPIFYVADLKRSLKFYTELLEFQETFRFPEEAGADPEYVTLELAGKRLGLWTYVAASYFQQRMLPPPSGPRGELCLYVEDTEAAIEKLRQAGVKIIKEVQPQPWGKVMSVVEDPDGNPLHITTPAERPNAHARR</sequence>
<name>A0A1Q8EP13_9PSED</name>
<dbReference type="Pfam" id="PF00903">
    <property type="entry name" value="Glyoxalase"/>
    <property type="match status" value="1"/>
</dbReference>
<protein>
    <recommendedName>
        <fullName evidence="2">VOC domain-containing protein</fullName>
    </recommendedName>
</protein>
<evidence type="ECO:0000313" key="4">
    <source>
        <dbReference type="Proteomes" id="UP000185578"/>
    </source>
</evidence>
<dbReference type="GO" id="GO:0004493">
    <property type="term" value="F:methylmalonyl-CoA epimerase activity"/>
    <property type="evidence" value="ECO:0007669"/>
    <property type="project" value="TreeGrafter"/>
</dbReference>
<dbReference type="EMBL" id="MSCT01000014">
    <property type="protein sequence ID" value="OLF53515.1"/>
    <property type="molecule type" value="Genomic_DNA"/>
</dbReference>
<accession>A0A1Q8EP13</accession>
<comment type="caution">
    <text evidence="3">The sequence shown here is derived from an EMBL/GenBank/DDBJ whole genome shotgun (WGS) entry which is preliminary data.</text>
</comment>
<dbReference type="Proteomes" id="UP000185578">
    <property type="component" value="Unassembled WGS sequence"/>
</dbReference>
<dbReference type="RefSeq" id="WP_075120346.1">
    <property type="nucleotide sequence ID" value="NZ_MSCT01000014.1"/>
</dbReference>
<dbReference type="AlphaFoldDB" id="A0A1Q8EP13"/>
<feature type="domain" description="VOC" evidence="2">
    <location>
        <begin position="2"/>
        <end position="129"/>
    </location>
</feature>
<dbReference type="InterPro" id="IPR037523">
    <property type="entry name" value="VOC_core"/>
</dbReference>
<dbReference type="PANTHER" id="PTHR43048">
    <property type="entry name" value="METHYLMALONYL-COA EPIMERASE"/>
    <property type="match status" value="1"/>
</dbReference>
<reference evidence="3 4" key="1">
    <citation type="submission" date="2016-12" db="EMBL/GenBank/DDBJ databases">
        <authorList>
            <person name="Song W.-J."/>
            <person name="Kurnit D.M."/>
        </authorList>
    </citation>
    <scope>NUCLEOTIDE SEQUENCE [LARGE SCALE GENOMIC DNA]</scope>
    <source>
        <strain evidence="3 4">PCL1601</strain>
    </source>
</reference>
<keyword evidence="1" id="KW-0479">Metal-binding</keyword>
<dbReference type="InterPro" id="IPR004360">
    <property type="entry name" value="Glyas_Fos-R_dOase_dom"/>
</dbReference>
<evidence type="ECO:0000259" key="2">
    <source>
        <dbReference type="PROSITE" id="PS51819"/>
    </source>
</evidence>
<dbReference type="GO" id="GO:0046491">
    <property type="term" value="P:L-methylmalonyl-CoA metabolic process"/>
    <property type="evidence" value="ECO:0007669"/>
    <property type="project" value="TreeGrafter"/>
</dbReference>
<dbReference type="InterPro" id="IPR029068">
    <property type="entry name" value="Glyas_Bleomycin-R_OHBP_Dase"/>
</dbReference>
<proteinExistence type="predicted"/>
<evidence type="ECO:0000313" key="3">
    <source>
        <dbReference type="EMBL" id="OLF53515.1"/>
    </source>
</evidence>
<gene>
    <name evidence="3" type="ORF">BTN82_17325</name>
</gene>
<organism evidence="3 4">
    <name type="scientific">Pseudomonas chlororaphis</name>
    <dbReference type="NCBI Taxonomy" id="587753"/>
    <lineage>
        <taxon>Bacteria</taxon>
        <taxon>Pseudomonadati</taxon>
        <taxon>Pseudomonadota</taxon>
        <taxon>Gammaproteobacteria</taxon>
        <taxon>Pseudomonadales</taxon>
        <taxon>Pseudomonadaceae</taxon>
        <taxon>Pseudomonas</taxon>
    </lineage>
</organism>
<dbReference type="InterPro" id="IPR051785">
    <property type="entry name" value="MMCE/EMCE_epimerase"/>
</dbReference>
<dbReference type="PROSITE" id="PS51819">
    <property type="entry name" value="VOC"/>
    <property type="match status" value="1"/>
</dbReference>
<evidence type="ECO:0000256" key="1">
    <source>
        <dbReference type="ARBA" id="ARBA00022723"/>
    </source>
</evidence>
<dbReference type="GO" id="GO:0046872">
    <property type="term" value="F:metal ion binding"/>
    <property type="evidence" value="ECO:0007669"/>
    <property type="project" value="UniProtKB-KW"/>
</dbReference>
<dbReference type="PANTHER" id="PTHR43048:SF4">
    <property type="entry name" value="RING-CLEAVING DIOXYGENASE-RELATED"/>
    <property type="match status" value="1"/>
</dbReference>
<dbReference type="SUPFAM" id="SSF54593">
    <property type="entry name" value="Glyoxalase/Bleomycin resistance protein/Dihydroxybiphenyl dioxygenase"/>
    <property type="match status" value="1"/>
</dbReference>